<sequence>MSREYFYWIVMSQPTHRVEFEGKAKIGEIMGSIGSIQLRPEDLSSPIAFQMALSRIYSELMNMMTQGPKKHYVAEVKFTDSMGNPVSVGVDFGEKIPPLSKQEVKVKVILEFYDEE</sequence>
<keyword evidence="2" id="KW-1185">Reference proteome</keyword>
<evidence type="ECO:0000313" key="2">
    <source>
        <dbReference type="Proteomes" id="UP000003980"/>
    </source>
</evidence>
<proteinExistence type="predicted"/>
<dbReference type="eggNOG" id="arCOG04324">
    <property type="taxonomic scope" value="Archaea"/>
</dbReference>
<organism evidence="1 2">
    <name type="scientific">Metallosphaera yellowstonensis MK1</name>
    <dbReference type="NCBI Taxonomy" id="671065"/>
    <lineage>
        <taxon>Archaea</taxon>
        <taxon>Thermoproteota</taxon>
        <taxon>Thermoprotei</taxon>
        <taxon>Sulfolobales</taxon>
        <taxon>Sulfolobaceae</taxon>
        <taxon>Metallosphaera</taxon>
    </lineage>
</organism>
<gene>
    <name evidence="1" type="ORF">MetMK1DRAFT_00028950</name>
</gene>
<dbReference type="Proteomes" id="UP000003980">
    <property type="component" value="Unassembled WGS sequence"/>
</dbReference>
<accession>H2C8I5</accession>
<dbReference type="EMBL" id="JH597770">
    <property type="protein sequence ID" value="EHP68461.1"/>
    <property type="molecule type" value="Genomic_DNA"/>
</dbReference>
<dbReference type="HOGENOM" id="CLU_156326_0_0_2"/>
<protein>
    <submittedName>
        <fullName evidence="1">Uncharacterized protein</fullName>
    </submittedName>
</protein>
<evidence type="ECO:0000313" key="1">
    <source>
        <dbReference type="EMBL" id="EHP68461.1"/>
    </source>
</evidence>
<name>H2C8I5_9CREN</name>
<dbReference type="AlphaFoldDB" id="H2C8I5"/>
<reference evidence="1 2" key="1">
    <citation type="submission" date="2012-01" db="EMBL/GenBank/DDBJ databases">
        <title>Improved High-Quality Draft sequence of Metallosphaera yellowstonensis MK1.</title>
        <authorList>
            <consortium name="US DOE Joint Genome Institute"/>
            <person name="Lucas S."/>
            <person name="Han J."/>
            <person name="Cheng J.-F."/>
            <person name="Goodwin L."/>
            <person name="Pitluck S."/>
            <person name="Peters L."/>
            <person name="Teshima H."/>
            <person name="Detter J.C."/>
            <person name="Han C."/>
            <person name="Tapia R."/>
            <person name="Land M."/>
            <person name="Hauser L."/>
            <person name="Kyrpides N."/>
            <person name="Kozubal M."/>
            <person name="Macur R.E."/>
            <person name="Jay Z."/>
            <person name="Inskeep W."/>
            <person name="Woyke T."/>
        </authorList>
    </citation>
    <scope>NUCLEOTIDE SEQUENCE [LARGE SCALE GENOMIC DNA]</scope>
    <source>
        <strain evidence="1 2">MK1</strain>
    </source>
</reference>